<evidence type="ECO:0000313" key="2">
    <source>
        <dbReference type="EMBL" id="KAF5889088.1"/>
    </source>
</evidence>
<organism evidence="2 3">
    <name type="scientific">Clarias magur</name>
    <name type="common">Asian catfish</name>
    <name type="synonym">Macropteronotus magur</name>
    <dbReference type="NCBI Taxonomy" id="1594786"/>
    <lineage>
        <taxon>Eukaryota</taxon>
        <taxon>Metazoa</taxon>
        <taxon>Chordata</taxon>
        <taxon>Craniata</taxon>
        <taxon>Vertebrata</taxon>
        <taxon>Euteleostomi</taxon>
        <taxon>Actinopterygii</taxon>
        <taxon>Neopterygii</taxon>
        <taxon>Teleostei</taxon>
        <taxon>Ostariophysi</taxon>
        <taxon>Siluriformes</taxon>
        <taxon>Clariidae</taxon>
        <taxon>Clarias</taxon>
    </lineage>
</organism>
<dbReference type="AlphaFoldDB" id="A0A8J4T638"/>
<accession>A0A8J4T638</accession>
<evidence type="ECO:0000313" key="3">
    <source>
        <dbReference type="Proteomes" id="UP000727407"/>
    </source>
</evidence>
<proteinExistence type="predicted"/>
<feature type="region of interest" description="Disordered" evidence="1">
    <location>
        <begin position="7"/>
        <end position="44"/>
    </location>
</feature>
<name>A0A8J4T638_CLAMG</name>
<comment type="caution">
    <text evidence="2">The sequence shown here is derived from an EMBL/GenBank/DDBJ whole genome shotgun (WGS) entry which is preliminary data.</text>
</comment>
<sequence>MDWLYIMVGDPPAGGSAGDDGSDEPQKSQTHTHDVETFRSHSVRQRVKEEGTESWFLLTKARCPSEENSARRTLQDFHTPLM</sequence>
<protein>
    <submittedName>
        <fullName evidence="2">Isoleucine--tRNA ligase</fullName>
    </submittedName>
</protein>
<keyword evidence="2" id="KW-0436">Ligase</keyword>
<reference evidence="2" key="1">
    <citation type="submission" date="2020-07" db="EMBL/GenBank/DDBJ databases">
        <title>Clarias magur genome sequencing, assembly and annotation.</title>
        <authorList>
            <person name="Kushwaha B."/>
            <person name="Kumar R."/>
            <person name="Das P."/>
            <person name="Joshi C.G."/>
            <person name="Kumar D."/>
            <person name="Nagpure N.S."/>
            <person name="Pandey M."/>
            <person name="Agarwal S."/>
            <person name="Srivastava S."/>
            <person name="Singh M."/>
            <person name="Sahoo L."/>
            <person name="Jayasankar P."/>
            <person name="Meher P.K."/>
            <person name="Koringa P.G."/>
            <person name="Iquebal M.A."/>
            <person name="Das S.P."/>
            <person name="Bit A."/>
            <person name="Patnaik S."/>
            <person name="Patel N."/>
            <person name="Shah T.M."/>
            <person name="Hinsu A."/>
            <person name="Jena J.K."/>
        </authorList>
    </citation>
    <scope>NUCLEOTIDE SEQUENCE</scope>
    <source>
        <strain evidence="2">CIFAMagur01</strain>
        <tissue evidence="2">Testis</tissue>
    </source>
</reference>
<dbReference type="GO" id="GO:0016874">
    <property type="term" value="F:ligase activity"/>
    <property type="evidence" value="ECO:0007669"/>
    <property type="project" value="UniProtKB-KW"/>
</dbReference>
<dbReference type="EMBL" id="QNUK01000866">
    <property type="protein sequence ID" value="KAF5889088.1"/>
    <property type="molecule type" value="Genomic_DNA"/>
</dbReference>
<dbReference type="Proteomes" id="UP000727407">
    <property type="component" value="Unassembled WGS sequence"/>
</dbReference>
<gene>
    <name evidence="2" type="primary">ileS</name>
    <name evidence="2" type="ORF">DAT39_021212</name>
</gene>
<keyword evidence="3" id="KW-1185">Reference proteome</keyword>
<evidence type="ECO:0000256" key="1">
    <source>
        <dbReference type="SAM" id="MobiDB-lite"/>
    </source>
</evidence>